<dbReference type="OMA" id="WWKDKDP"/>
<dbReference type="PANTHER" id="PTHR33321">
    <property type="match status" value="1"/>
</dbReference>
<dbReference type="eggNOG" id="ENOG502RY2X">
    <property type="taxonomic scope" value="Eukaryota"/>
</dbReference>
<organism evidence="1">
    <name type="scientific">Eucalyptus grandis</name>
    <name type="common">Flooded gum</name>
    <dbReference type="NCBI Taxonomy" id="71139"/>
    <lineage>
        <taxon>Eukaryota</taxon>
        <taxon>Viridiplantae</taxon>
        <taxon>Streptophyta</taxon>
        <taxon>Embryophyta</taxon>
        <taxon>Tracheophyta</taxon>
        <taxon>Spermatophyta</taxon>
        <taxon>Magnoliopsida</taxon>
        <taxon>eudicotyledons</taxon>
        <taxon>Gunneridae</taxon>
        <taxon>Pentapetalae</taxon>
        <taxon>rosids</taxon>
        <taxon>malvids</taxon>
        <taxon>Myrtales</taxon>
        <taxon>Myrtaceae</taxon>
        <taxon>Myrtoideae</taxon>
        <taxon>Eucalypteae</taxon>
        <taxon>Eucalyptus</taxon>
    </lineage>
</organism>
<dbReference type="FunCoup" id="A0A059A0W6">
    <property type="interactions" value="237"/>
</dbReference>
<dbReference type="Gramene" id="KCW47418">
    <property type="protein sequence ID" value="KCW47418"/>
    <property type="gene ID" value="EUGRSUZ_K01214"/>
</dbReference>
<dbReference type="Pfam" id="PF04450">
    <property type="entry name" value="BSP"/>
    <property type="match status" value="1"/>
</dbReference>
<dbReference type="InParanoid" id="A0A059A0W6"/>
<name>A0A059A0W6_EUCGR</name>
<sequence length="202" mass="22737">MYVSDDSATREVLRASSFIETLLYDNIRGNQTTITKKPVKHVVVRLARRNLRRKVTVKAAGDHKFVMNLCPSLMEAKDVKYNMASAIHRGMARIWLYDGGSKAPLALLDGLVEYISILAGFGDTDYDGSVQGFQESAPNCWEDKTPKAVAHFLNYCERESGGFIRRLNEAMKEGWRDWTVDEALGMPAQRLCKSFRRGQAAV</sequence>
<dbReference type="EMBL" id="KK198763">
    <property type="protein sequence ID" value="KCW47418.1"/>
    <property type="molecule type" value="Genomic_DNA"/>
</dbReference>
<protein>
    <submittedName>
        <fullName evidence="1">Uncharacterized protein</fullName>
    </submittedName>
</protein>
<gene>
    <name evidence="1" type="ORF">EUGRSUZ_K01214</name>
</gene>
<dbReference type="InterPro" id="IPR007541">
    <property type="entry name" value="Uncharacterised_BSP"/>
</dbReference>
<dbReference type="AlphaFoldDB" id="A0A059A0W6"/>
<dbReference type="PANTHER" id="PTHR33321:SF3">
    <property type="entry name" value="OS05G0582000 PROTEIN"/>
    <property type="match status" value="1"/>
</dbReference>
<accession>A0A059A0W6</accession>
<dbReference type="STRING" id="71139.A0A059A0W6"/>
<proteinExistence type="predicted"/>
<reference evidence="1" key="1">
    <citation type="submission" date="2013-07" db="EMBL/GenBank/DDBJ databases">
        <title>The genome of Eucalyptus grandis.</title>
        <authorList>
            <person name="Schmutz J."/>
            <person name="Hayes R."/>
            <person name="Myburg A."/>
            <person name="Tuskan G."/>
            <person name="Grattapaglia D."/>
            <person name="Rokhsar D.S."/>
        </authorList>
    </citation>
    <scope>NUCLEOTIDE SEQUENCE</scope>
    <source>
        <tissue evidence="1">Leaf extractions</tissue>
    </source>
</reference>
<evidence type="ECO:0000313" key="1">
    <source>
        <dbReference type="EMBL" id="KCW47418.1"/>
    </source>
</evidence>